<reference evidence="1" key="1">
    <citation type="submission" date="2022-03" db="EMBL/GenBank/DDBJ databases">
        <authorList>
            <person name="Alioto T."/>
            <person name="Alioto T."/>
            <person name="Gomez Garrido J."/>
        </authorList>
    </citation>
    <scope>NUCLEOTIDE SEQUENCE</scope>
</reference>
<sequence>MASLTSAVTALRTDIEAQDGCIQALEAQAQATQHQASATDTALTRQGNMLLALRRQVEDLDNRSRRSNIRVRGVPERERTENVEEMMTELFNQILWSDTLPDIRLSGHTGHYDPGLGKGTTVTLFAAYTNFPLKNA</sequence>
<organism evidence="1 2">
    <name type="scientific">Pelobates cultripes</name>
    <name type="common">Western spadefoot toad</name>
    <dbReference type="NCBI Taxonomy" id="61616"/>
    <lineage>
        <taxon>Eukaryota</taxon>
        <taxon>Metazoa</taxon>
        <taxon>Chordata</taxon>
        <taxon>Craniata</taxon>
        <taxon>Vertebrata</taxon>
        <taxon>Euteleostomi</taxon>
        <taxon>Amphibia</taxon>
        <taxon>Batrachia</taxon>
        <taxon>Anura</taxon>
        <taxon>Pelobatoidea</taxon>
        <taxon>Pelobatidae</taxon>
        <taxon>Pelobates</taxon>
    </lineage>
</organism>
<evidence type="ECO:0000313" key="2">
    <source>
        <dbReference type="Proteomes" id="UP001295444"/>
    </source>
</evidence>
<dbReference type="Proteomes" id="UP001295444">
    <property type="component" value="Chromosome 08"/>
</dbReference>
<name>A0AAD1SVK1_PELCU</name>
<evidence type="ECO:0000313" key="1">
    <source>
        <dbReference type="EMBL" id="CAH2311275.1"/>
    </source>
</evidence>
<keyword evidence="2" id="KW-1185">Reference proteome</keyword>
<accession>A0AAD1SVK1</accession>
<dbReference type="AlphaFoldDB" id="A0AAD1SVK1"/>
<protein>
    <submittedName>
        <fullName evidence="1">Uncharacterized protein</fullName>
    </submittedName>
</protein>
<gene>
    <name evidence="1" type="ORF">PECUL_23A055425</name>
</gene>
<proteinExistence type="predicted"/>
<dbReference type="EMBL" id="OW240919">
    <property type="protein sequence ID" value="CAH2311275.1"/>
    <property type="molecule type" value="Genomic_DNA"/>
</dbReference>